<keyword evidence="3" id="KW-1185">Reference proteome</keyword>
<protein>
    <submittedName>
        <fullName evidence="2">Uncharacterized protein</fullName>
    </submittedName>
</protein>
<dbReference type="Proteomes" id="UP000308197">
    <property type="component" value="Unassembled WGS sequence"/>
</dbReference>
<reference evidence="2 3" key="1">
    <citation type="journal article" date="2019" name="Nat. Ecol. Evol.">
        <title>Megaphylogeny resolves global patterns of mushroom evolution.</title>
        <authorList>
            <person name="Varga T."/>
            <person name="Krizsan K."/>
            <person name="Foldi C."/>
            <person name="Dima B."/>
            <person name="Sanchez-Garcia M."/>
            <person name="Sanchez-Ramirez S."/>
            <person name="Szollosi G.J."/>
            <person name="Szarkandi J.G."/>
            <person name="Papp V."/>
            <person name="Albert L."/>
            <person name="Andreopoulos W."/>
            <person name="Angelini C."/>
            <person name="Antonin V."/>
            <person name="Barry K.W."/>
            <person name="Bougher N.L."/>
            <person name="Buchanan P."/>
            <person name="Buyck B."/>
            <person name="Bense V."/>
            <person name="Catcheside P."/>
            <person name="Chovatia M."/>
            <person name="Cooper J."/>
            <person name="Damon W."/>
            <person name="Desjardin D."/>
            <person name="Finy P."/>
            <person name="Geml J."/>
            <person name="Haridas S."/>
            <person name="Hughes K."/>
            <person name="Justo A."/>
            <person name="Karasinski D."/>
            <person name="Kautmanova I."/>
            <person name="Kiss B."/>
            <person name="Kocsube S."/>
            <person name="Kotiranta H."/>
            <person name="LaButti K.M."/>
            <person name="Lechner B.E."/>
            <person name="Liimatainen K."/>
            <person name="Lipzen A."/>
            <person name="Lukacs Z."/>
            <person name="Mihaltcheva S."/>
            <person name="Morgado L.N."/>
            <person name="Niskanen T."/>
            <person name="Noordeloos M.E."/>
            <person name="Ohm R.A."/>
            <person name="Ortiz-Santana B."/>
            <person name="Ovrebo C."/>
            <person name="Racz N."/>
            <person name="Riley R."/>
            <person name="Savchenko A."/>
            <person name="Shiryaev A."/>
            <person name="Soop K."/>
            <person name="Spirin V."/>
            <person name="Szebenyi C."/>
            <person name="Tomsovsky M."/>
            <person name="Tulloss R.E."/>
            <person name="Uehling J."/>
            <person name="Grigoriev I.V."/>
            <person name="Vagvolgyi C."/>
            <person name="Papp T."/>
            <person name="Martin F.M."/>
            <person name="Miettinen O."/>
            <person name="Hibbett D.S."/>
            <person name="Nagy L.G."/>
        </authorList>
    </citation>
    <scope>NUCLEOTIDE SEQUENCE [LARGE SCALE GENOMIC DNA]</scope>
    <source>
        <strain evidence="2 3">HHB13444</strain>
    </source>
</reference>
<gene>
    <name evidence="2" type="ORF">K466DRAFT_466594</name>
</gene>
<name>A0A5C3NQC9_9APHY</name>
<proteinExistence type="predicted"/>
<evidence type="ECO:0000313" key="3">
    <source>
        <dbReference type="Proteomes" id="UP000308197"/>
    </source>
</evidence>
<feature type="non-terminal residue" evidence="2">
    <location>
        <position position="88"/>
    </location>
</feature>
<evidence type="ECO:0000313" key="2">
    <source>
        <dbReference type="EMBL" id="TFK78578.1"/>
    </source>
</evidence>
<evidence type="ECO:0000256" key="1">
    <source>
        <dbReference type="SAM" id="SignalP"/>
    </source>
</evidence>
<organism evidence="2 3">
    <name type="scientific">Polyporus arcularius HHB13444</name>
    <dbReference type="NCBI Taxonomy" id="1314778"/>
    <lineage>
        <taxon>Eukaryota</taxon>
        <taxon>Fungi</taxon>
        <taxon>Dikarya</taxon>
        <taxon>Basidiomycota</taxon>
        <taxon>Agaricomycotina</taxon>
        <taxon>Agaricomycetes</taxon>
        <taxon>Polyporales</taxon>
        <taxon>Polyporaceae</taxon>
        <taxon>Polyporus</taxon>
    </lineage>
</organism>
<dbReference type="InParanoid" id="A0A5C3NQC9"/>
<feature type="chain" id="PRO_5022677669" evidence="1">
    <location>
        <begin position="18"/>
        <end position="88"/>
    </location>
</feature>
<feature type="signal peptide" evidence="1">
    <location>
        <begin position="1"/>
        <end position="17"/>
    </location>
</feature>
<dbReference type="AlphaFoldDB" id="A0A5C3NQC9"/>
<sequence length="88" mass="9333">MEHWLLAALLLVTIIHAIAEASRVDVAFVLAGIKAVLYGAFVLSNLSSGSPGSLTALQSDMLKSIPADIRTALKTLKLEPPIIRHAVC</sequence>
<keyword evidence="1" id="KW-0732">Signal</keyword>
<dbReference type="EMBL" id="ML212447">
    <property type="protein sequence ID" value="TFK78578.1"/>
    <property type="molecule type" value="Genomic_DNA"/>
</dbReference>
<accession>A0A5C3NQC9</accession>